<dbReference type="Gene3D" id="1.10.1740.10">
    <property type="match status" value="1"/>
</dbReference>
<dbReference type="InterPro" id="IPR039425">
    <property type="entry name" value="RNA_pol_sigma-70-like"/>
</dbReference>
<dbReference type="PANTHER" id="PTHR43133:SF8">
    <property type="entry name" value="RNA POLYMERASE SIGMA FACTOR HI_1459-RELATED"/>
    <property type="match status" value="1"/>
</dbReference>
<dbReference type="RefSeq" id="WP_171473620.1">
    <property type="nucleotide sequence ID" value="NZ_CP053452.2"/>
</dbReference>
<keyword evidence="3" id="KW-0238">DNA-binding</keyword>
<keyword evidence="1" id="KW-0805">Transcription regulation</keyword>
<evidence type="ECO:0000256" key="2">
    <source>
        <dbReference type="ARBA" id="ARBA00023082"/>
    </source>
</evidence>
<gene>
    <name evidence="6" type="ORF">FTUN_6024</name>
</gene>
<dbReference type="GO" id="GO:0003677">
    <property type="term" value="F:DNA binding"/>
    <property type="evidence" value="ECO:0007669"/>
    <property type="project" value="UniProtKB-KW"/>
</dbReference>
<accession>A0A6M5YY41</accession>
<dbReference type="GO" id="GO:0016987">
    <property type="term" value="F:sigma factor activity"/>
    <property type="evidence" value="ECO:0007669"/>
    <property type="project" value="UniProtKB-KW"/>
</dbReference>
<dbReference type="Proteomes" id="UP000503447">
    <property type="component" value="Chromosome"/>
</dbReference>
<dbReference type="AlphaFoldDB" id="A0A6M5YY41"/>
<evidence type="ECO:0000313" key="6">
    <source>
        <dbReference type="EMBL" id="QJW98434.1"/>
    </source>
</evidence>
<keyword evidence="4" id="KW-0804">Transcription</keyword>
<dbReference type="Pfam" id="PF04542">
    <property type="entry name" value="Sigma70_r2"/>
    <property type="match status" value="1"/>
</dbReference>
<feature type="domain" description="RNA polymerase sigma-70 region 2" evidence="5">
    <location>
        <begin position="34"/>
        <end position="96"/>
    </location>
</feature>
<sequence length="192" mass="20852">MTPHDELKALLARLQQGDAEAAAVLCEKYRDIAVTVLARLAGTQAGRTVSISEVVQSGMVQVLTHLDELVEGVGNLPGYLRAMARNKLRDRLDKLRAGKRDISREEYGEAALDGLGSADPTASDAVGLDEEYEAVMRSLSDPERTLVEARIAGHDWETVAELSGQTSAEAARKQFERLIQRLREEHGSGDAA</sequence>
<evidence type="ECO:0000256" key="1">
    <source>
        <dbReference type="ARBA" id="ARBA00023015"/>
    </source>
</evidence>
<dbReference type="EMBL" id="CP053452">
    <property type="protein sequence ID" value="QJW98434.1"/>
    <property type="molecule type" value="Genomic_DNA"/>
</dbReference>
<keyword evidence="2" id="KW-0731">Sigma factor</keyword>
<organism evidence="6 7">
    <name type="scientific">Frigoriglobus tundricola</name>
    <dbReference type="NCBI Taxonomy" id="2774151"/>
    <lineage>
        <taxon>Bacteria</taxon>
        <taxon>Pseudomonadati</taxon>
        <taxon>Planctomycetota</taxon>
        <taxon>Planctomycetia</taxon>
        <taxon>Gemmatales</taxon>
        <taxon>Gemmataceae</taxon>
        <taxon>Frigoriglobus</taxon>
    </lineage>
</organism>
<evidence type="ECO:0000259" key="5">
    <source>
        <dbReference type="Pfam" id="PF04542"/>
    </source>
</evidence>
<evidence type="ECO:0000313" key="7">
    <source>
        <dbReference type="Proteomes" id="UP000503447"/>
    </source>
</evidence>
<protein>
    <recommendedName>
        <fullName evidence="5">RNA polymerase sigma-70 region 2 domain-containing protein</fullName>
    </recommendedName>
</protein>
<evidence type="ECO:0000256" key="4">
    <source>
        <dbReference type="ARBA" id="ARBA00023163"/>
    </source>
</evidence>
<dbReference type="KEGG" id="ftj:FTUN_6024"/>
<name>A0A6M5YY41_9BACT</name>
<keyword evidence="7" id="KW-1185">Reference proteome</keyword>
<reference evidence="7" key="1">
    <citation type="submission" date="2020-05" db="EMBL/GenBank/DDBJ databases">
        <title>Frigoriglobus tundricola gen. nov., sp. nov., a psychrotolerant cellulolytic planctomycete of the family Gemmataceae with two divergent copies of 16S rRNA gene.</title>
        <authorList>
            <person name="Kulichevskaya I.S."/>
            <person name="Ivanova A.A."/>
            <person name="Naumoff D.G."/>
            <person name="Beletsky A.V."/>
            <person name="Rijpstra W.I.C."/>
            <person name="Sinninghe Damste J.S."/>
            <person name="Mardanov A.V."/>
            <person name="Ravin N.V."/>
            <person name="Dedysh S.N."/>
        </authorList>
    </citation>
    <scope>NUCLEOTIDE SEQUENCE [LARGE SCALE GENOMIC DNA]</scope>
    <source>
        <strain evidence="7">PL17</strain>
    </source>
</reference>
<proteinExistence type="predicted"/>
<dbReference type="SUPFAM" id="SSF88946">
    <property type="entry name" value="Sigma2 domain of RNA polymerase sigma factors"/>
    <property type="match status" value="1"/>
</dbReference>
<dbReference type="InterPro" id="IPR013325">
    <property type="entry name" value="RNA_pol_sigma_r2"/>
</dbReference>
<dbReference type="PANTHER" id="PTHR43133">
    <property type="entry name" value="RNA POLYMERASE ECF-TYPE SIGMA FACTO"/>
    <property type="match status" value="1"/>
</dbReference>
<dbReference type="InterPro" id="IPR007627">
    <property type="entry name" value="RNA_pol_sigma70_r2"/>
</dbReference>
<evidence type="ECO:0000256" key="3">
    <source>
        <dbReference type="ARBA" id="ARBA00023125"/>
    </source>
</evidence>
<dbReference type="GO" id="GO:0006352">
    <property type="term" value="P:DNA-templated transcription initiation"/>
    <property type="evidence" value="ECO:0007669"/>
    <property type="project" value="InterPro"/>
</dbReference>